<dbReference type="GO" id="GO:0003886">
    <property type="term" value="F:DNA (cytosine-5-)-methyltransferase activity"/>
    <property type="evidence" value="ECO:0007669"/>
    <property type="project" value="UniProtKB-EC"/>
</dbReference>
<keyword evidence="3 7" id="KW-0808">Transferase</keyword>
<dbReference type="InterPro" id="IPR050390">
    <property type="entry name" value="C5-Methyltransferase"/>
</dbReference>
<dbReference type="Proteomes" id="UP000245533">
    <property type="component" value="Unassembled WGS sequence"/>
</dbReference>
<sequence>MKAVDFFCGAGGVTCGFRQANVDVLGGIDVDDVYKDTYERNNPGSKFIHKDISKLSYEELQEQIAIEKDDDNLIFIGCSPCQYYTNLKTDKTKSKNSRLLLKDFQKFVDYFNPGYIFIENVPGFDKSKDSPIAKFKDFLSIKNFVFDDKVINAKYFGVPQNRRRYVLIATRIQTQISIPEGDKKNLKTVEDAIGNYDEFPPVEAGHIDKTVFMHTVAGLTDINLKRIKKVSKDGGNRLDFSDDVNLQLDCYKNHSGHTDVYGRMSWDKPAPAITTKFRYTSSGRYGHPEQDRAISIREGATLQSFPKGYVFYANSLSAIGKMIGNAVPPKLAEEVATVITD</sequence>
<dbReference type="RefSeq" id="WP_109648006.1">
    <property type="nucleotide sequence ID" value="NZ_QGGB01000010.1"/>
</dbReference>
<dbReference type="PROSITE" id="PS00095">
    <property type="entry name" value="C5_MTASE_2"/>
    <property type="match status" value="1"/>
</dbReference>
<dbReference type="InterPro" id="IPR001525">
    <property type="entry name" value="C5_MeTfrase"/>
</dbReference>
<reference evidence="9 10" key="1">
    <citation type="submission" date="2018-05" db="EMBL/GenBank/DDBJ databases">
        <title>Rhodohalobacter halophilus gen. nov., sp. nov., a moderately halophilic member of the family Balneolaceae.</title>
        <authorList>
            <person name="Liu Z.-W."/>
        </authorList>
    </citation>
    <scope>NUCLEOTIDE SEQUENCE [LARGE SCALE GENOMIC DNA]</scope>
    <source>
        <strain evidence="9 10">8A47</strain>
    </source>
</reference>
<dbReference type="EMBL" id="QGGB01000010">
    <property type="protein sequence ID" value="PWN05451.1"/>
    <property type="molecule type" value="Genomic_DNA"/>
</dbReference>
<dbReference type="AlphaFoldDB" id="A0A316TP67"/>
<keyword evidence="4 7" id="KW-0949">S-adenosyl-L-methionine</keyword>
<evidence type="ECO:0000313" key="9">
    <source>
        <dbReference type="EMBL" id="PWN05451.1"/>
    </source>
</evidence>
<evidence type="ECO:0000256" key="1">
    <source>
        <dbReference type="ARBA" id="ARBA00011975"/>
    </source>
</evidence>
<dbReference type="PANTHER" id="PTHR10629:SF52">
    <property type="entry name" value="DNA (CYTOSINE-5)-METHYLTRANSFERASE 1"/>
    <property type="match status" value="1"/>
</dbReference>
<accession>A0A316TP67</accession>
<evidence type="ECO:0000256" key="6">
    <source>
        <dbReference type="ARBA" id="ARBA00047422"/>
    </source>
</evidence>
<evidence type="ECO:0000256" key="8">
    <source>
        <dbReference type="RuleBase" id="RU000416"/>
    </source>
</evidence>
<dbReference type="InterPro" id="IPR031303">
    <property type="entry name" value="C5_meth_CS"/>
</dbReference>
<dbReference type="PROSITE" id="PS51679">
    <property type="entry name" value="SAM_MT_C5"/>
    <property type="match status" value="1"/>
</dbReference>
<evidence type="ECO:0000256" key="5">
    <source>
        <dbReference type="ARBA" id="ARBA00022747"/>
    </source>
</evidence>
<comment type="caution">
    <text evidence="9">The sequence shown here is derived from an EMBL/GenBank/DDBJ whole genome shotgun (WGS) entry which is preliminary data.</text>
</comment>
<dbReference type="GO" id="GO:0032259">
    <property type="term" value="P:methylation"/>
    <property type="evidence" value="ECO:0007669"/>
    <property type="project" value="UniProtKB-KW"/>
</dbReference>
<dbReference type="SUPFAM" id="SSF53335">
    <property type="entry name" value="S-adenosyl-L-methionine-dependent methyltransferases"/>
    <property type="match status" value="1"/>
</dbReference>
<evidence type="ECO:0000256" key="4">
    <source>
        <dbReference type="ARBA" id="ARBA00022691"/>
    </source>
</evidence>
<dbReference type="Gene3D" id="3.90.120.10">
    <property type="entry name" value="DNA Methylase, subunit A, domain 2"/>
    <property type="match status" value="1"/>
</dbReference>
<dbReference type="PANTHER" id="PTHR10629">
    <property type="entry name" value="CYTOSINE-SPECIFIC METHYLTRANSFERASE"/>
    <property type="match status" value="1"/>
</dbReference>
<keyword evidence="10" id="KW-1185">Reference proteome</keyword>
<gene>
    <name evidence="9" type="ORF">DDZ15_15415</name>
</gene>
<feature type="active site" evidence="7">
    <location>
        <position position="81"/>
    </location>
</feature>
<dbReference type="GO" id="GO:0009307">
    <property type="term" value="P:DNA restriction-modification system"/>
    <property type="evidence" value="ECO:0007669"/>
    <property type="project" value="UniProtKB-KW"/>
</dbReference>
<evidence type="ECO:0000256" key="7">
    <source>
        <dbReference type="PROSITE-ProRule" id="PRU01016"/>
    </source>
</evidence>
<dbReference type="PRINTS" id="PR00105">
    <property type="entry name" value="C5METTRFRASE"/>
</dbReference>
<dbReference type="NCBIfam" id="TIGR00675">
    <property type="entry name" value="dcm"/>
    <property type="match status" value="1"/>
</dbReference>
<dbReference type="GO" id="GO:0003677">
    <property type="term" value="F:DNA binding"/>
    <property type="evidence" value="ECO:0007669"/>
    <property type="project" value="TreeGrafter"/>
</dbReference>
<dbReference type="Pfam" id="PF00145">
    <property type="entry name" value="DNA_methylase"/>
    <property type="match status" value="1"/>
</dbReference>
<dbReference type="OrthoDB" id="32195at2"/>
<comment type="similarity">
    <text evidence="7 8">Belongs to the class I-like SAM-binding methyltransferase superfamily. C5-methyltransferase family.</text>
</comment>
<protein>
    <recommendedName>
        <fullName evidence="1">DNA (cytosine-5-)-methyltransferase</fullName>
        <ecNumber evidence="1">2.1.1.37</ecNumber>
    </recommendedName>
</protein>
<keyword evidence="2 7" id="KW-0489">Methyltransferase</keyword>
<dbReference type="Gene3D" id="3.40.50.150">
    <property type="entry name" value="Vaccinia Virus protein VP39"/>
    <property type="match status" value="1"/>
</dbReference>
<dbReference type="InterPro" id="IPR029063">
    <property type="entry name" value="SAM-dependent_MTases_sf"/>
</dbReference>
<evidence type="ECO:0000313" key="10">
    <source>
        <dbReference type="Proteomes" id="UP000245533"/>
    </source>
</evidence>
<evidence type="ECO:0000256" key="2">
    <source>
        <dbReference type="ARBA" id="ARBA00022603"/>
    </source>
</evidence>
<keyword evidence="5" id="KW-0680">Restriction system</keyword>
<evidence type="ECO:0000256" key="3">
    <source>
        <dbReference type="ARBA" id="ARBA00022679"/>
    </source>
</evidence>
<name>A0A316TP67_9BACT</name>
<comment type="catalytic activity">
    <reaction evidence="6">
        <text>a 2'-deoxycytidine in DNA + S-adenosyl-L-methionine = a 5-methyl-2'-deoxycytidine in DNA + S-adenosyl-L-homocysteine + H(+)</text>
        <dbReference type="Rhea" id="RHEA:13681"/>
        <dbReference type="Rhea" id="RHEA-COMP:11369"/>
        <dbReference type="Rhea" id="RHEA-COMP:11370"/>
        <dbReference type="ChEBI" id="CHEBI:15378"/>
        <dbReference type="ChEBI" id="CHEBI:57856"/>
        <dbReference type="ChEBI" id="CHEBI:59789"/>
        <dbReference type="ChEBI" id="CHEBI:85452"/>
        <dbReference type="ChEBI" id="CHEBI:85454"/>
        <dbReference type="EC" id="2.1.1.37"/>
    </reaction>
</comment>
<dbReference type="GO" id="GO:0044027">
    <property type="term" value="P:negative regulation of gene expression via chromosomal CpG island methylation"/>
    <property type="evidence" value="ECO:0007669"/>
    <property type="project" value="TreeGrafter"/>
</dbReference>
<organism evidence="9 10">
    <name type="scientific">Rhodohalobacter mucosus</name>
    <dbReference type="NCBI Taxonomy" id="2079485"/>
    <lineage>
        <taxon>Bacteria</taxon>
        <taxon>Pseudomonadati</taxon>
        <taxon>Balneolota</taxon>
        <taxon>Balneolia</taxon>
        <taxon>Balneolales</taxon>
        <taxon>Balneolaceae</taxon>
        <taxon>Rhodohalobacter</taxon>
    </lineage>
</organism>
<dbReference type="EC" id="2.1.1.37" evidence="1"/>
<proteinExistence type="inferred from homology"/>